<feature type="region of interest" description="Disordered" evidence="1">
    <location>
        <begin position="1"/>
        <end position="50"/>
    </location>
</feature>
<comment type="caution">
    <text evidence="2">The sequence shown here is derived from an EMBL/GenBank/DDBJ whole genome shotgun (WGS) entry which is preliminary data.</text>
</comment>
<feature type="compositionally biased region" description="Gly residues" evidence="1">
    <location>
        <begin position="225"/>
        <end position="234"/>
    </location>
</feature>
<feature type="compositionally biased region" description="Polar residues" evidence="1">
    <location>
        <begin position="268"/>
        <end position="277"/>
    </location>
</feature>
<feature type="compositionally biased region" description="Gly residues" evidence="1">
    <location>
        <begin position="329"/>
        <end position="349"/>
    </location>
</feature>
<dbReference type="AlphaFoldDB" id="A0A8H7D1Q2"/>
<feature type="compositionally biased region" description="Gly residues" evidence="1">
    <location>
        <begin position="149"/>
        <end position="168"/>
    </location>
</feature>
<evidence type="ECO:0000313" key="2">
    <source>
        <dbReference type="EMBL" id="KAF7358794.1"/>
    </source>
</evidence>
<feature type="compositionally biased region" description="Gly residues" evidence="1">
    <location>
        <begin position="251"/>
        <end position="263"/>
    </location>
</feature>
<feature type="compositionally biased region" description="Polar residues" evidence="1">
    <location>
        <begin position="1"/>
        <end position="15"/>
    </location>
</feature>
<evidence type="ECO:0000256" key="1">
    <source>
        <dbReference type="SAM" id="MobiDB-lite"/>
    </source>
</evidence>
<dbReference type="Proteomes" id="UP000623467">
    <property type="component" value="Unassembled WGS sequence"/>
</dbReference>
<proteinExistence type="predicted"/>
<feature type="compositionally biased region" description="Gly residues" evidence="1">
    <location>
        <begin position="186"/>
        <end position="195"/>
    </location>
</feature>
<sequence>MHIQDTPTSSQQDNGTDSHGKNDALSNENSRQTPEHGVGGRGGLGQGPSVVIPIGDTIGREIQIQPMDIDEFCTRYDLGDDILSSLNNNNVELDVGALIRANNLMNPIYRLKLGQVAEVKWALKAFLLSHPSVNELQLPPELFKPTVKGGRGGDGGRGGIQGGTGGTGKAPRIGFRAGQKFETISGGTGGQGGAGEATIGASGKSQNPNSQEGAPPPEGVEDGRIQGGTGGMGKGPTITLKEGHKFETIVGGTGGAGGAGGATVGASGESQIPNSQEGAPPPKGVEDGRIQGGRGVEGGWGIRVGGEGGVGGAPVVPLDAVGTFKMIEGGHGGMGGKSQETGGRGGDGEGPVFPQPLVVIDHDTRLVVGANNMKLREGKEINPQLHALSVNITEELIDRLDGLGFRTIGGLFEIYDADLDVEPFETGDKDSLKLALEQFRNMVVHS</sequence>
<feature type="compositionally biased region" description="Gly residues" evidence="1">
    <location>
        <begin position="37"/>
        <end position="46"/>
    </location>
</feature>
<dbReference type="EMBL" id="JACAZH010000009">
    <property type="protein sequence ID" value="KAF7358794.1"/>
    <property type="molecule type" value="Genomic_DNA"/>
</dbReference>
<feature type="region of interest" description="Disordered" evidence="1">
    <location>
        <begin position="149"/>
        <end position="285"/>
    </location>
</feature>
<feature type="compositionally biased region" description="Polar residues" evidence="1">
    <location>
        <begin position="203"/>
        <end position="212"/>
    </location>
</feature>
<gene>
    <name evidence="2" type="ORF">MSAN_01218700</name>
</gene>
<name>A0A8H7D1Q2_9AGAR</name>
<feature type="region of interest" description="Disordered" evidence="1">
    <location>
        <begin position="329"/>
        <end position="350"/>
    </location>
</feature>
<organism evidence="2 3">
    <name type="scientific">Mycena sanguinolenta</name>
    <dbReference type="NCBI Taxonomy" id="230812"/>
    <lineage>
        <taxon>Eukaryota</taxon>
        <taxon>Fungi</taxon>
        <taxon>Dikarya</taxon>
        <taxon>Basidiomycota</taxon>
        <taxon>Agaricomycotina</taxon>
        <taxon>Agaricomycetes</taxon>
        <taxon>Agaricomycetidae</taxon>
        <taxon>Agaricales</taxon>
        <taxon>Marasmiineae</taxon>
        <taxon>Mycenaceae</taxon>
        <taxon>Mycena</taxon>
    </lineage>
</organism>
<dbReference type="OrthoDB" id="3025659at2759"/>
<protein>
    <submittedName>
        <fullName evidence="2">Uncharacterized protein</fullName>
    </submittedName>
</protein>
<keyword evidence="3" id="KW-1185">Reference proteome</keyword>
<accession>A0A8H7D1Q2</accession>
<evidence type="ECO:0000313" key="3">
    <source>
        <dbReference type="Proteomes" id="UP000623467"/>
    </source>
</evidence>
<reference evidence="2" key="1">
    <citation type="submission" date="2020-05" db="EMBL/GenBank/DDBJ databases">
        <title>Mycena genomes resolve the evolution of fungal bioluminescence.</title>
        <authorList>
            <person name="Tsai I.J."/>
        </authorList>
    </citation>
    <scope>NUCLEOTIDE SEQUENCE</scope>
    <source>
        <strain evidence="2">160909Yilan</strain>
    </source>
</reference>